<protein>
    <recommendedName>
        <fullName evidence="4">Lipoprotein</fullName>
    </recommendedName>
</protein>
<accession>A0A7D4UK74</accession>
<evidence type="ECO:0000256" key="1">
    <source>
        <dbReference type="SAM" id="SignalP"/>
    </source>
</evidence>
<dbReference type="RefSeq" id="WP_172990792.1">
    <property type="nucleotide sequence ID" value="NZ_CP054038.1"/>
</dbReference>
<evidence type="ECO:0000313" key="2">
    <source>
        <dbReference type="EMBL" id="QKJ20367.1"/>
    </source>
</evidence>
<name>A0A7D4UK74_9MICO</name>
<sequence>MTRWAVAVVAAVLMVALGGCARTGSQPAVDDAALEQALLQIEGVEEATIGVSNTGVPGSTALSVTLGLDESALAGIGAVLSDAVDAVAAHASGYTAYRFRVAALDAAAPGGGRVITLRTYRDDIPIEGEYLGPGLTLTPEQLAASAA</sequence>
<evidence type="ECO:0000313" key="3">
    <source>
        <dbReference type="Proteomes" id="UP000502498"/>
    </source>
</evidence>
<proteinExistence type="predicted"/>
<dbReference type="EMBL" id="CP054038">
    <property type="protein sequence ID" value="QKJ20367.1"/>
    <property type="molecule type" value="Genomic_DNA"/>
</dbReference>
<reference evidence="2 3" key="1">
    <citation type="submission" date="2020-05" db="EMBL/GenBank/DDBJ databases">
        <title>Strain PA2F3 complete genome.</title>
        <authorList>
            <person name="Kim Y.-S."/>
            <person name="Kim S.-J."/>
            <person name="Jung H.-k."/>
            <person name="Kim S.-E."/>
            <person name="Kim K.-H."/>
        </authorList>
    </citation>
    <scope>NUCLEOTIDE SEQUENCE [LARGE SCALE GENOMIC DNA]</scope>
    <source>
        <strain evidence="2 3">PA2F3</strain>
    </source>
</reference>
<dbReference type="Proteomes" id="UP000502498">
    <property type="component" value="Chromosome"/>
</dbReference>
<feature type="chain" id="PRO_5028845523" description="Lipoprotein" evidence="1">
    <location>
        <begin position="22"/>
        <end position="147"/>
    </location>
</feature>
<gene>
    <name evidence="2" type="ORF">HQM25_14020</name>
</gene>
<organism evidence="2 3">
    <name type="scientific">Microbacterium hominis</name>
    <dbReference type="NCBI Taxonomy" id="162426"/>
    <lineage>
        <taxon>Bacteria</taxon>
        <taxon>Bacillati</taxon>
        <taxon>Actinomycetota</taxon>
        <taxon>Actinomycetes</taxon>
        <taxon>Micrococcales</taxon>
        <taxon>Microbacteriaceae</taxon>
        <taxon>Microbacterium</taxon>
    </lineage>
</organism>
<keyword evidence="1" id="KW-0732">Signal</keyword>
<dbReference type="PROSITE" id="PS51257">
    <property type="entry name" value="PROKAR_LIPOPROTEIN"/>
    <property type="match status" value="1"/>
</dbReference>
<dbReference type="AlphaFoldDB" id="A0A7D4UK74"/>
<feature type="signal peptide" evidence="1">
    <location>
        <begin position="1"/>
        <end position="21"/>
    </location>
</feature>
<evidence type="ECO:0008006" key="4">
    <source>
        <dbReference type="Google" id="ProtNLM"/>
    </source>
</evidence>